<feature type="region of interest" description="Disordered" evidence="1">
    <location>
        <begin position="1"/>
        <end position="52"/>
    </location>
</feature>
<feature type="compositionally biased region" description="Basic and acidic residues" evidence="1">
    <location>
        <begin position="213"/>
        <end position="235"/>
    </location>
</feature>
<evidence type="ECO:0000313" key="3">
    <source>
        <dbReference type="RefSeq" id="XP_044926223.1"/>
    </source>
</evidence>
<name>A0A8U0RLR6_MUSPF</name>
<organism evidence="2 3">
    <name type="scientific">Mustela putorius furo</name>
    <name type="common">European domestic ferret</name>
    <name type="synonym">Mustela furo</name>
    <dbReference type="NCBI Taxonomy" id="9669"/>
    <lineage>
        <taxon>Eukaryota</taxon>
        <taxon>Metazoa</taxon>
        <taxon>Chordata</taxon>
        <taxon>Craniata</taxon>
        <taxon>Vertebrata</taxon>
        <taxon>Euteleostomi</taxon>
        <taxon>Mammalia</taxon>
        <taxon>Eutheria</taxon>
        <taxon>Laurasiatheria</taxon>
        <taxon>Carnivora</taxon>
        <taxon>Caniformia</taxon>
        <taxon>Musteloidea</taxon>
        <taxon>Mustelidae</taxon>
        <taxon>Mustelinae</taxon>
        <taxon>Mustela</taxon>
    </lineage>
</organism>
<proteinExistence type="predicted"/>
<feature type="region of interest" description="Disordered" evidence="1">
    <location>
        <begin position="72"/>
        <end position="244"/>
    </location>
</feature>
<feature type="compositionally biased region" description="Low complexity" evidence="1">
    <location>
        <begin position="100"/>
        <end position="109"/>
    </location>
</feature>
<dbReference type="Proteomes" id="UP000000715">
    <property type="component" value="Unplaced"/>
</dbReference>
<evidence type="ECO:0000313" key="2">
    <source>
        <dbReference type="Proteomes" id="UP000000715"/>
    </source>
</evidence>
<evidence type="ECO:0000256" key="1">
    <source>
        <dbReference type="SAM" id="MobiDB-lite"/>
    </source>
</evidence>
<dbReference type="OrthoDB" id="10408832at2759"/>
<feature type="compositionally biased region" description="Low complexity" evidence="1">
    <location>
        <begin position="131"/>
        <end position="153"/>
    </location>
</feature>
<accession>A0A8U0RLR6</accession>
<keyword evidence="2" id="KW-1185">Reference proteome</keyword>
<protein>
    <submittedName>
        <fullName evidence="3">Loricrin-like</fullName>
    </submittedName>
</protein>
<feature type="compositionally biased region" description="Low complexity" evidence="1">
    <location>
        <begin position="195"/>
        <end position="204"/>
    </location>
</feature>
<reference evidence="3" key="1">
    <citation type="submission" date="2025-08" db="UniProtKB">
        <authorList>
            <consortium name="RefSeq"/>
        </authorList>
    </citation>
    <scope>IDENTIFICATION</scope>
    <source>
        <tissue evidence="3">Brain</tissue>
    </source>
</reference>
<gene>
    <name evidence="3" type="primary">LOC101689835</name>
</gene>
<sequence>MPPMPEGGGGRGEERQSKWAASSEAFAGKSDKWDGRSLSRTPPHPTAPLACAGQAFPKPVFCRFLRKTWKRKGSGRAEVLERRSYLEASGEESEDDLWFRGETGVRAAAGAGGGTGTCGGRSGQRRGARGDGCPARRPSGSAAAAPLGLTAGPEPQRSGGGDGGGSLTILPRGPVPSNRHRPRCGSAGGSSLTFPAGGASARCPGPGGGGGDDVGRGGREGGRVDPQRQQEKEGEGGGAAGAGAAAARAALWYPRWVPVNAPFSLLLSISPGG</sequence>
<feature type="compositionally biased region" description="Gly residues" evidence="1">
    <location>
        <begin position="1"/>
        <end position="10"/>
    </location>
</feature>
<dbReference type="GeneID" id="101689835"/>
<feature type="compositionally biased region" description="Gly residues" evidence="1">
    <location>
        <begin position="110"/>
        <end position="122"/>
    </location>
</feature>
<dbReference type="AlphaFoldDB" id="A0A8U0RLR6"/>
<dbReference type="RefSeq" id="XP_044926223.1">
    <property type="nucleotide sequence ID" value="XM_045070288.1"/>
</dbReference>